<organism evidence="1 2">
    <name type="scientific">Cinchona calisaya</name>
    <dbReference type="NCBI Taxonomy" id="153742"/>
    <lineage>
        <taxon>Eukaryota</taxon>
        <taxon>Viridiplantae</taxon>
        <taxon>Streptophyta</taxon>
        <taxon>Embryophyta</taxon>
        <taxon>Tracheophyta</taxon>
        <taxon>Spermatophyta</taxon>
        <taxon>Magnoliopsida</taxon>
        <taxon>eudicotyledons</taxon>
        <taxon>Gunneridae</taxon>
        <taxon>Pentapetalae</taxon>
        <taxon>asterids</taxon>
        <taxon>lamiids</taxon>
        <taxon>Gentianales</taxon>
        <taxon>Rubiaceae</taxon>
        <taxon>Cinchonoideae</taxon>
        <taxon>Cinchoneae</taxon>
        <taxon>Cinchona</taxon>
    </lineage>
</organism>
<dbReference type="Proteomes" id="UP001630127">
    <property type="component" value="Unassembled WGS sequence"/>
</dbReference>
<dbReference type="AlphaFoldDB" id="A0ABD2Z5F9"/>
<comment type="caution">
    <text evidence="1">The sequence shown here is derived from an EMBL/GenBank/DDBJ whole genome shotgun (WGS) entry which is preliminary data.</text>
</comment>
<gene>
    <name evidence="1" type="ORF">ACH5RR_026064</name>
</gene>
<evidence type="ECO:0000313" key="2">
    <source>
        <dbReference type="Proteomes" id="UP001630127"/>
    </source>
</evidence>
<sequence length="85" mass="9052">MAESPLNKCQGLAQGEQQFALILHETAAVITYSVYDTVPVGEKKIPNGIGNKATLLPTATKSPPPQVKLVLSVAPSAKAWEFPIH</sequence>
<evidence type="ECO:0000313" key="1">
    <source>
        <dbReference type="EMBL" id="KAL3513347.1"/>
    </source>
</evidence>
<proteinExistence type="predicted"/>
<name>A0ABD2Z5F9_9GENT</name>
<keyword evidence="2" id="KW-1185">Reference proteome</keyword>
<reference evidence="1 2" key="1">
    <citation type="submission" date="2024-11" db="EMBL/GenBank/DDBJ databases">
        <title>A near-complete genome assembly of Cinchona calisaya.</title>
        <authorList>
            <person name="Lian D.C."/>
            <person name="Zhao X.W."/>
            <person name="Wei L."/>
        </authorList>
    </citation>
    <scope>NUCLEOTIDE SEQUENCE [LARGE SCALE GENOMIC DNA]</scope>
    <source>
        <tissue evidence="1">Nenye</tissue>
    </source>
</reference>
<accession>A0ABD2Z5F9</accession>
<protein>
    <submittedName>
        <fullName evidence="1">Uncharacterized protein</fullName>
    </submittedName>
</protein>
<dbReference type="EMBL" id="JBJUIK010000011">
    <property type="protein sequence ID" value="KAL3513347.1"/>
    <property type="molecule type" value="Genomic_DNA"/>
</dbReference>